<protein>
    <recommendedName>
        <fullName evidence="3">WYL domain-containing protein</fullName>
    </recommendedName>
</protein>
<evidence type="ECO:0008006" key="3">
    <source>
        <dbReference type="Google" id="ProtNLM"/>
    </source>
</evidence>
<reference evidence="1 2" key="1">
    <citation type="submission" date="2017-10" db="EMBL/GenBank/DDBJ databases">
        <title>Massilia psychrophilum sp. nov., a novel purple-pigmented bacterium isolated from Tianshan glacier, Xinjiang Municipality, China.</title>
        <authorList>
            <person name="Wang H."/>
        </authorList>
    </citation>
    <scope>NUCLEOTIDE SEQUENCE [LARGE SCALE GENOMIC DNA]</scope>
    <source>
        <strain evidence="1 2">JCM 30074</strain>
    </source>
</reference>
<evidence type="ECO:0000313" key="1">
    <source>
        <dbReference type="EMBL" id="PIL46206.1"/>
    </source>
</evidence>
<accession>A0A2G8TJH8</accession>
<dbReference type="AlphaFoldDB" id="A0A2G8TJH8"/>
<dbReference type="Proteomes" id="UP000230390">
    <property type="component" value="Unassembled WGS sequence"/>
</dbReference>
<dbReference type="Gene3D" id="1.10.10.10">
    <property type="entry name" value="Winged helix-like DNA-binding domain superfamily/Winged helix DNA-binding domain"/>
    <property type="match status" value="1"/>
</dbReference>
<gene>
    <name evidence="1" type="ORF">CR105_03720</name>
</gene>
<dbReference type="EMBL" id="PDOC01000002">
    <property type="protein sequence ID" value="PIL46206.1"/>
    <property type="molecule type" value="Genomic_DNA"/>
</dbReference>
<keyword evidence="2" id="KW-1185">Reference proteome</keyword>
<proteinExistence type="predicted"/>
<sequence length="100" mass="11520">MRRDDRLFKLVQVLRSRRLTTGTQLAERVALRTVYRDGRDLQLSGATVAGEAGVESTLSERIDIPPLLFSREELVALRFALARRAAMDRPKRCRLRRKAR</sequence>
<evidence type="ECO:0000313" key="2">
    <source>
        <dbReference type="Proteomes" id="UP000230390"/>
    </source>
</evidence>
<organism evidence="1 2">
    <name type="scientific">Massilia eurypsychrophila</name>
    <dbReference type="NCBI Taxonomy" id="1485217"/>
    <lineage>
        <taxon>Bacteria</taxon>
        <taxon>Pseudomonadati</taxon>
        <taxon>Pseudomonadota</taxon>
        <taxon>Betaproteobacteria</taxon>
        <taxon>Burkholderiales</taxon>
        <taxon>Oxalobacteraceae</taxon>
        <taxon>Telluria group</taxon>
        <taxon>Massilia</taxon>
    </lineage>
</organism>
<dbReference type="InterPro" id="IPR036388">
    <property type="entry name" value="WH-like_DNA-bd_sf"/>
</dbReference>
<comment type="caution">
    <text evidence="1">The sequence shown here is derived from an EMBL/GenBank/DDBJ whole genome shotgun (WGS) entry which is preliminary data.</text>
</comment>
<dbReference type="RefSeq" id="WP_099787096.1">
    <property type="nucleotide sequence ID" value="NZ_JBHLYV010000001.1"/>
</dbReference>
<name>A0A2G8TJH8_9BURK</name>
<dbReference type="OrthoDB" id="9807255at2"/>